<comment type="caution">
    <text evidence="2">The sequence shown here is derived from an EMBL/GenBank/DDBJ whole genome shotgun (WGS) entry which is preliminary data.</text>
</comment>
<organism evidence="2 3">
    <name type="scientific">Xanthomonas bonasiae</name>
    <dbReference type="NCBI Taxonomy" id="2810351"/>
    <lineage>
        <taxon>Bacteria</taxon>
        <taxon>Pseudomonadati</taxon>
        <taxon>Pseudomonadota</taxon>
        <taxon>Gammaproteobacteria</taxon>
        <taxon>Lysobacterales</taxon>
        <taxon>Lysobacteraceae</taxon>
        <taxon>Xanthomonas</taxon>
    </lineage>
</organism>
<evidence type="ECO:0000313" key="3">
    <source>
        <dbReference type="Proteomes" id="UP000695802"/>
    </source>
</evidence>
<reference evidence="2 3" key="1">
    <citation type="submission" date="2021-02" db="EMBL/GenBank/DDBJ databases">
        <title>Taxonomically Unique Crown Gall-Associated Xanthomonas Stains Have Deficiency in Virulence Repertories.</title>
        <authorList>
            <person name="Mafakheri H."/>
            <person name="Taghavi S.M."/>
            <person name="Dimkic I."/>
            <person name="Nemanja K."/>
            <person name="Osdaghi E."/>
        </authorList>
    </citation>
    <scope>NUCLEOTIDE SEQUENCE [LARGE SCALE GENOMIC DNA]</scope>
    <source>
        <strain evidence="2 3">FX4</strain>
    </source>
</reference>
<proteinExistence type="predicted"/>
<dbReference type="EMBL" id="JAFIWB010000010">
    <property type="protein sequence ID" value="MBN6102700.1"/>
    <property type="molecule type" value="Genomic_DNA"/>
</dbReference>
<name>A0ABS3B534_9XANT</name>
<sequence length="152" mass="16997">MAKKSDAKRRSKLKERRKRAEEAQARPKTGLSKVERWMAAFDAERNIIAELIGEDGTVLAYVEGDDTDSWTVVVDNDPVAGTSDEVATLGWLLDAAVDDIAAGNAPVLVLSLWLVEQVETRCEAANIEWHDFLRSLLPIEKQHMPLPQQRTM</sequence>
<feature type="region of interest" description="Disordered" evidence="1">
    <location>
        <begin position="1"/>
        <end position="27"/>
    </location>
</feature>
<dbReference type="RefSeq" id="WP_206229744.1">
    <property type="nucleotide sequence ID" value="NZ_JAFIWB010000010.1"/>
</dbReference>
<evidence type="ECO:0000256" key="1">
    <source>
        <dbReference type="SAM" id="MobiDB-lite"/>
    </source>
</evidence>
<feature type="compositionally biased region" description="Basic residues" evidence="1">
    <location>
        <begin position="1"/>
        <end position="17"/>
    </location>
</feature>
<protein>
    <submittedName>
        <fullName evidence="2">Uncharacterized protein</fullName>
    </submittedName>
</protein>
<gene>
    <name evidence="2" type="ORF">JR064_11020</name>
</gene>
<accession>A0ABS3B534</accession>
<dbReference type="Proteomes" id="UP000695802">
    <property type="component" value="Unassembled WGS sequence"/>
</dbReference>
<keyword evidence="3" id="KW-1185">Reference proteome</keyword>
<evidence type="ECO:0000313" key="2">
    <source>
        <dbReference type="EMBL" id="MBN6102700.1"/>
    </source>
</evidence>